<evidence type="ECO:0000259" key="4">
    <source>
        <dbReference type="PROSITE" id="PS50987"/>
    </source>
</evidence>
<dbReference type="SMART" id="SM00418">
    <property type="entry name" value="HTH_ARSR"/>
    <property type="match status" value="1"/>
</dbReference>
<evidence type="ECO:0000256" key="2">
    <source>
        <dbReference type="ARBA" id="ARBA00023125"/>
    </source>
</evidence>
<name>A0ABY5DVD5_9ACTN</name>
<sequence length="122" mass="13281">MAHGHTDIDRLLDDPGYARATAESMQALAAPSRLRIMARLHRGDASVSELADAVGMEISAVSQQLRVLRHLGLVVGERAGRRVVYTLHDDHVGELLTQAVAHVEHVRLGLARQHESARQAVA</sequence>
<dbReference type="PRINTS" id="PR00778">
    <property type="entry name" value="HTHARSR"/>
</dbReference>
<keyword evidence="1" id="KW-0805">Transcription regulation</keyword>
<dbReference type="InterPro" id="IPR051011">
    <property type="entry name" value="Metal_resp_trans_reg"/>
</dbReference>
<dbReference type="SUPFAM" id="SSF46785">
    <property type="entry name" value="Winged helix' DNA-binding domain"/>
    <property type="match status" value="1"/>
</dbReference>
<feature type="domain" description="HTH arsR-type" evidence="4">
    <location>
        <begin position="13"/>
        <end position="107"/>
    </location>
</feature>
<dbReference type="InterPro" id="IPR036390">
    <property type="entry name" value="WH_DNA-bd_sf"/>
</dbReference>
<dbReference type="Proteomes" id="UP001056035">
    <property type="component" value="Chromosome"/>
</dbReference>
<dbReference type="Gene3D" id="1.10.10.10">
    <property type="entry name" value="Winged helix-like DNA-binding domain superfamily/Winged helix DNA-binding domain"/>
    <property type="match status" value="1"/>
</dbReference>
<dbReference type="RefSeq" id="WP_254571582.1">
    <property type="nucleotide sequence ID" value="NZ_CP098502.1"/>
</dbReference>
<evidence type="ECO:0000313" key="6">
    <source>
        <dbReference type="Proteomes" id="UP001056035"/>
    </source>
</evidence>
<keyword evidence="3" id="KW-0804">Transcription</keyword>
<evidence type="ECO:0000313" key="5">
    <source>
        <dbReference type="EMBL" id="UTI64889.1"/>
    </source>
</evidence>
<dbReference type="PROSITE" id="PS50987">
    <property type="entry name" value="HTH_ARSR_2"/>
    <property type="match status" value="1"/>
</dbReference>
<dbReference type="InterPro" id="IPR011991">
    <property type="entry name" value="ArsR-like_HTH"/>
</dbReference>
<dbReference type="InterPro" id="IPR036388">
    <property type="entry name" value="WH-like_DNA-bd_sf"/>
</dbReference>
<evidence type="ECO:0000256" key="1">
    <source>
        <dbReference type="ARBA" id="ARBA00023015"/>
    </source>
</evidence>
<dbReference type="Pfam" id="PF01022">
    <property type="entry name" value="HTH_5"/>
    <property type="match status" value="1"/>
</dbReference>
<accession>A0ABY5DVD5</accession>
<dbReference type="PANTHER" id="PTHR43132">
    <property type="entry name" value="ARSENICAL RESISTANCE OPERON REPRESSOR ARSR-RELATED"/>
    <property type="match status" value="1"/>
</dbReference>
<gene>
    <name evidence="5" type="ORF">NBH00_01465</name>
</gene>
<dbReference type="NCBIfam" id="NF033788">
    <property type="entry name" value="HTH_metalloreg"/>
    <property type="match status" value="1"/>
</dbReference>
<dbReference type="PANTHER" id="PTHR43132:SF6">
    <property type="entry name" value="HTH-TYPE TRANSCRIPTIONAL REPRESSOR CZRA"/>
    <property type="match status" value="1"/>
</dbReference>
<evidence type="ECO:0000256" key="3">
    <source>
        <dbReference type="ARBA" id="ARBA00023163"/>
    </source>
</evidence>
<dbReference type="InterPro" id="IPR001845">
    <property type="entry name" value="HTH_ArsR_DNA-bd_dom"/>
</dbReference>
<proteinExistence type="predicted"/>
<keyword evidence="6" id="KW-1185">Reference proteome</keyword>
<reference evidence="5 6" key="1">
    <citation type="submission" date="2022-06" db="EMBL/GenBank/DDBJ databases">
        <title>Paraconexibacter antarcticus.</title>
        <authorList>
            <person name="Kim C.S."/>
        </authorList>
    </citation>
    <scope>NUCLEOTIDE SEQUENCE [LARGE SCALE GENOMIC DNA]</scope>
    <source>
        <strain evidence="5 6">02-257</strain>
    </source>
</reference>
<protein>
    <submittedName>
        <fullName evidence="5">Metalloregulator ArsR/SmtB family transcription factor</fullName>
    </submittedName>
</protein>
<keyword evidence="2" id="KW-0238">DNA-binding</keyword>
<organism evidence="5 6">
    <name type="scientific">Paraconexibacter antarcticus</name>
    <dbReference type="NCBI Taxonomy" id="2949664"/>
    <lineage>
        <taxon>Bacteria</taxon>
        <taxon>Bacillati</taxon>
        <taxon>Actinomycetota</taxon>
        <taxon>Thermoleophilia</taxon>
        <taxon>Solirubrobacterales</taxon>
        <taxon>Paraconexibacteraceae</taxon>
        <taxon>Paraconexibacter</taxon>
    </lineage>
</organism>
<dbReference type="CDD" id="cd00090">
    <property type="entry name" value="HTH_ARSR"/>
    <property type="match status" value="1"/>
</dbReference>
<dbReference type="EMBL" id="CP098502">
    <property type="protein sequence ID" value="UTI64889.1"/>
    <property type="molecule type" value="Genomic_DNA"/>
</dbReference>